<keyword evidence="1" id="KW-0472">Membrane</keyword>
<reference evidence="2" key="1">
    <citation type="submission" date="2022-09" db="EMBL/GenBank/DDBJ databases">
        <title>Intensive care unit water sources are persistently colonized with multi-drug resistant bacteria and are the site of extensive horizontal gene transfer of antibiotic resistance genes.</title>
        <authorList>
            <person name="Diorio-Toth L."/>
        </authorList>
    </citation>
    <scope>NUCLEOTIDE SEQUENCE</scope>
    <source>
        <strain evidence="2">GD04146</strain>
    </source>
</reference>
<dbReference type="Proteomes" id="UP001158058">
    <property type="component" value="Unassembled WGS sequence"/>
</dbReference>
<dbReference type="InterPro" id="IPR014719">
    <property type="entry name" value="Ribosomal_bL12_C/ClpS-like"/>
</dbReference>
<feature type="transmembrane region" description="Helical" evidence="1">
    <location>
        <begin position="6"/>
        <end position="23"/>
    </location>
</feature>
<evidence type="ECO:0000313" key="3">
    <source>
        <dbReference type="Proteomes" id="UP001158058"/>
    </source>
</evidence>
<dbReference type="RefSeq" id="WP_280002425.1">
    <property type="nucleotide sequence ID" value="NZ_JAODZF010000009.1"/>
</dbReference>
<name>A0AB73I0A7_AQUAC</name>
<sequence length="83" mass="9200">MTILIYAVIGLSIAAVVIAYNAIRIRRLRRRGLYPEPGQATMQHVKSLISTGNKSLAIRVYREIHSVSLKQAKQAIENIVNAA</sequence>
<keyword evidence="1" id="KW-1133">Transmembrane helix</keyword>
<dbReference type="EMBL" id="JAODZF010000009">
    <property type="protein sequence ID" value="MDH0143639.1"/>
    <property type="molecule type" value="Genomic_DNA"/>
</dbReference>
<evidence type="ECO:0000313" key="2">
    <source>
        <dbReference type="EMBL" id="MDH0143639.1"/>
    </source>
</evidence>
<accession>A0AB73I0A7</accession>
<protein>
    <recommendedName>
        <fullName evidence="4">Ribosomal protein L7/L12 C-terminal domain-containing protein</fullName>
    </recommendedName>
</protein>
<dbReference type="Gene3D" id="3.30.1390.10">
    <property type="match status" value="1"/>
</dbReference>
<organism evidence="2 3">
    <name type="scientific">Aquipseudomonas alcaligenes</name>
    <name type="common">Pseudomonas alcaligenes</name>
    <dbReference type="NCBI Taxonomy" id="43263"/>
    <lineage>
        <taxon>Bacteria</taxon>
        <taxon>Pseudomonadati</taxon>
        <taxon>Pseudomonadota</taxon>
        <taxon>Gammaproteobacteria</taxon>
        <taxon>Pseudomonadales</taxon>
        <taxon>Pseudomonadaceae</taxon>
        <taxon>Aquipseudomonas</taxon>
    </lineage>
</organism>
<evidence type="ECO:0008006" key="4">
    <source>
        <dbReference type="Google" id="ProtNLM"/>
    </source>
</evidence>
<gene>
    <name evidence="2" type="ORF">N7380_15080</name>
</gene>
<proteinExistence type="predicted"/>
<evidence type="ECO:0000256" key="1">
    <source>
        <dbReference type="SAM" id="Phobius"/>
    </source>
</evidence>
<dbReference type="AlphaFoldDB" id="A0AB73I0A7"/>
<keyword evidence="1" id="KW-0812">Transmembrane</keyword>
<comment type="caution">
    <text evidence="2">The sequence shown here is derived from an EMBL/GenBank/DDBJ whole genome shotgun (WGS) entry which is preliminary data.</text>
</comment>